<protein>
    <submittedName>
        <fullName evidence="7">Putative syntaxin 12</fullName>
    </submittedName>
</protein>
<evidence type="ECO:0000256" key="3">
    <source>
        <dbReference type="ARBA" id="ARBA00022775"/>
    </source>
</evidence>
<dbReference type="InterPro" id="IPR000727">
    <property type="entry name" value="T_SNARE_dom"/>
</dbReference>
<reference evidence="7" key="1">
    <citation type="submission" date="2014-03" db="EMBL/GenBank/DDBJ databases">
        <title>The sialotranscriptome of Amblyomma triste, Amblyomma parvum and Amblyomma cajennense ticks, uncovered by 454-based RNA-seq.</title>
        <authorList>
            <person name="Garcia G.R."/>
            <person name="Gardinassi L.G."/>
            <person name="Ribeiro J.M."/>
            <person name="Anatrielo E."/>
            <person name="Ferreira B.R."/>
            <person name="Moreira H.N."/>
            <person name="Mafra C."/>
            <person name="Olegario M.M."/>
            <person name="Szabo P.J."/>
            <person name="Miranda-Santos I.K."/>
            <person name="Maruyama S.R."/>
        </authorList>
    </citation>
    <scope>NUCLEOTIDE SEQUENCE</scope>
    <source>
        <strain evidence="7">Araguapaz</strain>
        <tissue evidence="7">Salivary glands</tissue>
    </source>
</reference>
<keyword evidence="5" id="KW-1133">Transmembrane helix</keyword>
<dbReference type="GO" id="GO:0048278">
    <property type="term" value="P:vesicle docking"/>
    <property type="evidence" value="ECO:0007669"/>
    <property type="project" value="TreeGrafter"/>
</dbReference>
<dbReference type="Gene3D" id="1.20.58.70">
    <property type="match status" value="1"/>
</dbReference>
<feature type="transmembrane region" description="Helical" evidence="5">
    <location>
        <begin position="256"/>
        <end position="278"/>
    </location>
</feature>
<dbReference type="CDD" id="cd15847">
    <property type="entry name" value="SNARE_syntaxin7_like"/>
    <property type="match status" value="1"/>
</dbReference>
<evidence type="ECO:0000259" key="6">
    <source>
        <dbReference type="PROSITE" id="PS50192"/>
    </source>
</evidence>
<dbReference type="SMART" id="SM00503">
    <property type="entry name" value="SynN"/>
    <property type="match status" value="1"/>
</dbReference>
<dbReference type="SMART" id="SM00397">
    <property type="entry name" value="t_SNARE"/>
    <property type="match status" value="1"/>
</dbReference>
<dbReference type="FunFam" id="1.20.58.70:FF:000006">
    <property type="entry name" value="Syntaxin 7"/>
    <property type="match status" value="1"/>
</dbReference>
<evidence type="ECO:0000313" key="7">
    <source>
        <dbReference type="EMBL" id="JAC25694.1"/>
    </source>
</evidence>
<dbReference type="PROSITE" id="PS50192">
    <property type="entry name" value="T_SNARE"/>
    <property type="match status" value="1"/>
</dbReference>
<comment type="subcellular location">
    <subcellularLocation>
        <location evidence="1">Membrane</location>
        <topology evidence="1">Single-pass type IV membrane protein</topology>
    </subcellularLocation>
</comment>
<evidence type="ECO:0000256" key="5">
    <source>
        <dbReference type="SAM" id="Phobius"/>
    </source>
</evidence>
<dbReference type="EMBL" id="GBBL01001626">
    <property type="protein sequence ID" value="JAC25694.1"/>
    <property type="molecule type" value="mRNA"/>
</dbReference>
<dbReference type="InterPro" id="IPR010989">
    <property type="entry name" value="SNARE"/>
</dbReference>
<dbReference type="GO" id="GO:0000149">
    <property type="term" value="F:SNARE binding"/>
    <property type="evidence" value="ECO:0007669"/>
    <property type="project" value="TreeGrafter"/>
</dbReference>
<dbReference type="GO" id="GO:0005484">
    <property type="term" value="F:SNAP receptor activity"/>
    <property type="evidence" value="ECO:0007669"/>
    <property type="project" value="InterPro"/>
</dbReference>
<dbReference type="AlphaFoldDB" id="A0A023FW16"/>
<dbReference type="GO" id="GO:0008021">
    <property type="term" value="C:synaptic vesicle"/>
    <property type="evidence" value="ECO:0007669"/>
    <property type="project" value="TreeGrafter"/>
</dbReference>
<keyword evidence="5" id="KW-0472">Membrane</keyword>
<dbReference type="PANTHER" id="PTHR19957:SF411">
    <property type="entry name" value="LD23667P"/>
    <property type="match status" value="1"/>
</dbReference>
<dbReference type="InterPro" id="IPR006012">
    <property type="entry name" value="Syntaxin/epimorphin_CS"/>
</dbReference>
<dbReference type="Pfam" id="PF05739">
    <property type="entry name" value="SNARE"/>
    <property type="match status" value="1"/>
</dbReference>
<dbReference type="GO" id="GO:0006836">
    <property type="term" value="P:neurotransmitter transport"/>
    <property type="evidence" value="ECO:0007669"/>
    <property type="project" value="UniProtKB-KW"/>
</dbReference>
<dbReference type="GO" id="GO:0006906">
    <property type="term" value="P:vesicle fusion"/>
    <property type="evidence" value="ECO:0007669"/>
    <property type="project" value="TreeGrafter"/>
</dbReference>
<dbReference type="GO" id="GO:0006886">
    <property type="term" value="P:intracellular protein transport"/>
    <property type="evidence" value="ECO:0007669"/>
    <property type="project" value="InterPro"/>
</dbReference>
<accession>A0A023FW16</accession>
<proteinExistence type="evidence at transcript level"/>
<dbReference type="PROSITE" id="PS00914">
    <property type="entry name" value="SYNTAXIN"/>
    <property type="match status" value="1"/>
</dbReference>
<organism evidence="7">
    <name type="scientific">Amblyomma parvum</name>
    <name type="common">South American tick</name>
    <dbReference type="NCBI Taxonomy" id="251391"/>
    <lineage>
        <taxon>Eukaryota</taxon>
        <taxon>Metazoa</taxon>
        <taxon>Ecdysozoa</taxon>
        <taxon>Arthropoda</taxon>
        <taxon>Chelicerata</taxon>
        <taxon>Arachnida</taxon>
        <taxon>Acari</taxon>
        <taxon>Parasitiformes</taxon>
        <taxon>Ixodida</taxon>
        <taxon>Ixodoidea</taxon>
        <taxon>Ixodidae</taxon>
        <taxon>Amblyomminae</taxon>
        <taxon>Amblyomma</taxon>
    </lineage>
</organism>
<comment type="similarity">
    <text evidence="2 4">Belongs to the syntaxin family.</text>
</comment>
<name>A0A023FW16_AMBPA</name>
<sequence>MTGRYANFSTGSGNAGASNTDFQSLAQTIGTNVQKITQNVGSMKKMVQQLGTSQDSETLRSQLHQIQQYTNQLAKDTNAQLKSLAAMPQGEQGAGRLLREKLTNDFSEALHHFQLVQRAEADKEKDSVKRARAASGIGFESSSGRGGAGNLIELASPVQPQQPSQQQQQQAQSFAQMDEQVNLEMLREREQAIRKLENDIVDVNAIFKDLATMVHDQGDMIDSIEANVESAAVHVEEGVQQVAKARQHQEKARKKMFCLFLIGVIVLATLITIIVVSVKR</sequence>
<dbReference type="InterPro" id="IPR045242">
    <property type="entry name" value="Syntaxin"/>
</dbReference>
<feature type="domain" description="T-SNARE coiled-coil homology" evidence="6">
    <location>
        <begin position="183"/>
        <end position="245"/>
    </location>
</feature>
<dbReference type="PANTHER" id="PTHR19957">
    <property type="entry name" value="SYNTAXIN"/>
    <property type="match status" value="1"/>
</dbReference>
<dbReference type="Pfam" id="PF14523">
    <property type="entry name" value="Syntaxin_2"/>
    <property type="match status" value="1"/>
</dbReference>
<keyword evidence="3" id="KW-0813">Transport</keyword>
<dbReference type="GO" id="GO:0031201">
    <property type="term" value="C:SNARE complex"/>
    <property type="evidence" value="ECO:0007669"/>
    <property type="project" value="TreeGrafter"/>
</dbReference>
<dbReference type="Gene3D" id="1.20.5.110">
    <property type="match status" value="1"/>
</dbReference>
<evidence type="ECO:0000256" key="2">
    <source>
        <dbReference type="ARBA" id="ARBA00009063"/>
    </source>
</evidence>
<evidence type="ECO:0000256" key="1">
    <source>
        <dbReference type="ARBA" id="ARBA00004211"/>
    </source>
</evidence>
<dbReference type="InterPro" id="IPR006011">
    <property type="entry name" value="Syntaxin_N"/>
</dbReference>
<evidence type="ECO:0000256" key="4">
    <source>
        <dbReference type="RuleBase" id="RU003858"/>
    </source>
</evidence>
<dbReference type="FunFam" id="1.20.5.110:FF:000059">
    <property type="entry name" value="Related to syntaxin 12"/>
    <property type="match status" value="1"/>
</dbReference>
<keyword evidence="3" id="KW-0532">Neurotransmitter transport</keyword>
<dbReference type="SUPFAM" id="SSF47661">
    <property type="entry name" value="t-snare proteins"/>
    <property type="match status" value="1"/>
</dbReference>
<keyword evidence="5" id="KW-0812">Transmembrane</keyword>